<gene>
    <name evidence="3" type="primary">PLEST002471</name>
    <name evidence="3" type="ORF">PLESTB_000686200</name>
</gene>
<evidence type="ECO:0000256" key="1">
    <source>
        <dbReference type="SAM" id="MobiDB-lite"/>
    </source>
</evidence>
<dbReference type="EMBL" id="BRXU01000007">
    <property type="protein sequence ID" value="GLC52902.1"/>
    <property type="molecule type" value="Genomic_DNA"/>
</dbReference>
<dbReference type="Proteomes" id="UP001165080">
    <property type="component" value="Unassembled WGS sequence"/>
</dbReference>
<dbReference type="InterPro" id="IPR011022">
    <property type="entry name" value="Arrestin_C-like"/>
</dbReference>
<protein>
    <recommendedName>
        <fullName evidence="2">Arrestin C-terminal-like domain-containing protein</fullName>
    </recommendedName>
</protein>
<dbReference type="PANTHER" id="PTHR11188">
    <property type="entry name" value="ARRESTIN DOMAIN CONTAINING PROTEIN"/>
    <property type="match status" value="1"/>
</dbReference>
<feature type="region of interest" description="Disordered" evidence="1">
    <location>
        <begin position="478"/>
        <end position="564"/>
    </location>
</feature>
<dbReference type="OrthoDB" id="542976at2759"/>
<dbReference type="Gene3D" id="2.60.40.640">
    <property type="match status" value="2"/>
</dbReference>
<dbReference type="Pfam" id="PF02752">
    <property type="entry name" value="Arrestin_C"/>
    <property type="match status" value="1"/>
</dbReference>
<comment type="caution">
    <text evidence="3">The sequence shown here is derived from an EMBL/GenBank/DDBJ whole genome shotgun (WGS) entry which is preliminary data.</text>
</comment>
<dbReference type="InterPro" id="IPR011021">
    <property type="entry name" value="Arrestin-like_N"/>
</dbReference>
<reference evidence="3 4" key="1">
    <citation type="journal article" date="2023" name="Commun. Biol.">
        <title>Reorganization of the ancestral sex-determining regions during the evolution of trioecy in Pleodorina starrii.</title>
        <authorList>
            <person name="Takahashi K."/>
            <person name="Suzuki S."/>
            <person name="Kawai-Toyooka H."/>
            <person name="Yamamoto K."/>
            <person name="Hamaji T."/>
            <person name="Ootsuki R."/>
            <person name="Yamaguchi H."/>
            <person name="Kawachi M."/>
            <person name="Higashiyama T."/>
            <person name="Nozaki H."/>
        </authorList>
    </citation>
    <scope>NUCLEOTIDE SEQUENCE [LARGE SCALE GENOMIC DNA]</scope>
    <source>
        <strain evidence="3 4">NIES-4479</strain>
    </source>
</reference>
<dbReference type="InterPro" id="IPR014756">
    <property type="entry name" value="Ig_E-set"/>
</dbReference>
<dbReference type="PANTHER" id="PTHR11188:SF17">
    <property type="entry name" value="FI21816P1"/>
    <property type="match status" value="1"/>
</dbReference>
<name>A0A9W6F1H7_9CHLO</name>
<dbReference type="GO" id="GO:0005737">
    <property type="term" value="C:cytoplasm"/>
    <property type="evidence" value="ECO:0007669"/>
    <property type="project" value="TreeGrafter"/>
</dbReference>
<keyword evidence="4" id="KW-1185">Reference proteome</keyword>
<accession>A0A9W6F1H7</accession>
<evidence type="ECO:0000313" key="4">
    <source>
        <dbReference type="Proteomes" id="UP001165080"/>
    </source>
</evidence>
<evidence type="ECO:0000259" key="2">
    <source>
        <dbReference type="SMART" id="SM01017"/>
    </source>
</evidence>
<dbReference type="SMART" id="SM01017">
    <property type="entry name" value="Arrestin_C"/>
    <property type="match status" value="1"/>
</dbReference>
<sequence>MAPGYGGHNKVDVFCDKPVYCAGDVVQGYVLMTIFQPFAARSLNVEVIGYESVHWHEIRVEEVIVFDGVDEIIRKIPHNARKDFFQVDVPLYRFDESQLLAPGQYQFPFRMPLPANLPGSFLFEDESYESGMDTYESVVAKVDYKIKAFVLLSGQRQQGQQPPQRPYARCPHMHDSLEVVVLQRLVRPPSELTAESVTQVRSCCCFSAGMVVVRVRAAKDCFVAGETAQMVLEIENHTDLRFDDVWVELDRIVSVRAAGCRYISEEKLHKQRFPGLPAGTSYLGDRAKTLCLTIPRDLEPTTLSHLITCSYRVWVQLSAGPWNSHPRMQLPITVYGRPPAPQAPQAGMYGPAAAAAPFGGGATAAGAAPVLLGGGPQTVAQTVVVNLPCNALPGYNGPQLQQQQQPVFPGAQAACCPQPAAGQDPLYAPGPAATFTSQPGNQDGAGVSFLAPANAACAAPPPAAAAAAAALGQLPTANGSSPPAMEPVISKCAPEAPPPGTSCQQQQPVQSDAGGSTLPPAGGLAAVGLPQPPQPPQVQVQPSLGNEWTAEDGVVNPLFAKPYA</sequence>
<dbReference type="InterPro" id="IPR014752">
    <property type="entry name" value="Arrestin-like_C"/>
</dbReference>
<proteinExistence type="predicted"/>
<dbReference type="GO" id="GO:0015031">
    <property type="term" value="P:protein transport"/>
    <property type="evidence" value="ECO:0007669"/>
    <property type="project" value="TreeGrafter"/>
</dbReference>
<feature type="domain" description="Arrestin C-terminal-like" evidence="2">
    <location>
        <begin position="207"/>
        <end position="339"/>
    </location>
</feature>
<dbReference type="AlphaFoldDB" id="A0A9W6F1H7"/>
<dbReference type="Pfam" id="PF00339">
    <property type="entry name" value="Arrestin_N"/>
    <property type="match status" value="1"/>
</dbReference>
<dbReference type="InterPro" id="IPR050357">
    <property type="entry name" value="Arrestin_domain-protein"/>
</dbReference>
<organism evidence="3 4">
    <name type="scientific">Pleodorina starrii</name>
    <dbReference type="NCBI Taxonomy" id="330485"/>
    <lineage>
        <taxon>Eukaryota</taxon>
        <taxon>Viridiplantae</taxon>
        <taxon>Chlorophyta</taxon>
        <taxon>core chlorophytes</taxon>
        <taxon>Chlorophyceae</taxon>
        <taxon>CS clade</taxon>
        <taxon>Chlamydomonadales</taxon>
        <taxon>Volvocaceae</taxon>
        <taxon>Pleodorina</taxon>
    </lineage>
</organism>
<dbReference type="SUPFAM" id="SSF81296">
    <property type="entry name" value="E set domains"/>
    <property type="match status" value="2"/>
</dbReference>
<evidence type="ECO:0000313" key="3">
    <source>
        <dbReference type="EMBL" id="GLC52902.1"/>
    </source>
</evidence>
<feature type="compositionally biased region" description="Polar residues" evidence="1">
    <location>
        <begin position="501"/>
        <end position="514"/>
    </location>
</feature>